<evidence type="ECO:0000259" key="2">
    <source>
        <dbReference type="PROSITE" id="PS51352"/>
    </source>
</evidence>
<dbReference type="CDD" id="cd02947">
    <property type="entry name" value="TRX_family"/>
    <property type="match status" value="1"/>
</dbReference>
<dbReference type="Proteomes" id="UP001314263">
    <property type="component" value="Unassembled WGS sequence"/>
</dbReference>
<dbReference type="SUPFAM" id="SSF52833">
    <property type="entry name" value="Thioredoxin-like"/>
    <property type="match status" value="1"/>
</dbReference>
<dbReference type="Gene3D" id="3.40.30.10">
    <property type="entry name" value="Glutaredoxin"/>
    <property type="match status" value="1"/>
</dbReference>
<keyword evidence="1" id="KW-1015">Disulfide bond</keyword>
<accession>A0AAV1IMG4</accession>
<reference evidence="3 4" key="1">
    <citation type="submission" date="2023-10" db="EMBL/GenBank/DDBJ databases">
        <authorList>
            <person name="Maclean D."/>
            <person name="Macfadyen A."/>
        </authorList>
    </citation>
    <scope>NUCLEOTIDE SEQUENCE [LARGE SCALE GENOMIC DNA]</scope>
</reference>
<protein>
    <recommendedName>
        <fullName evidence="2">Thioredoxin domain-containing protein</fullName>
    </recommendedName>
</protein>
<dbReference type="PROSITE" id="PS51352">
    <property type="entry name" value="THIOREDOXIN_2"/>
    <property type="match status" value="1"/>
</dbReference>
<evidence type="ECO:0000313" key="4">
    <source>
        <dbReference type="Proteomes" id="UP001314263"/>
    </source>
</evidence>
<dbReference type="AlphaFoldDB" id="A0AAV1IMG4"/>
<evidence type="ECO:0000256" key="1">
    <source>
        <dbReference type="ARBA" id="ARBA00023157"/>
    </source>
</evidence>
<sequence length="218" mass="23958">MAHTSAFSGHFLQPPPQRLQVPQQLTSLRFPLLVQQQSGRCLQKAALVSDVAVPMPPAQPESPARRLRRTGSEGLDRAVQLLRSLSSKFTSAPEGIVQQVHSPAELKGELLRADDNIVVLMCKATSCRPCKMFSRKYQRIAADYGAKGALFLEILGDETSETRRLMIEMSIRVTPTFCIFHHKEVIRTVTGISEDNLKAAIAEELDNVKAGPPAGESL</sequence>
<comment type="caution">
    <text evidence="3">The sequence shown here is derived from an EMBL/GenBank/DDBJ whole genome shotgun (WGS) entry which is preliminary data.</text>
</comment>
<gene>
    <name evidence="3" type="ORF">CVIRNUC_010882</name>
</gene>
<dbReference type="Pfam" id="PF00085">
    <property type="entry name" value="Thioredoxin"/>
    <property type="match status" value="1"/>
</dbReference>
<dbReference type="InterPro" id="IPR013766">
    <property type="entry name" value="Thioredoxin_domain"/>
</dbReference>
<name>A0AAV1IMG4_9CHLO</name>
<keyword evidence="4" id="KW-1185">Reference proteome</keyword>
<dbReference type="InterPro" id="IPR036249">
    <property type="entry name" value="Thioredoxin-like_sf"/>
</dbReference>
<dbReference type="PANTHER" id="PTHR46115">
    <property type="entry name" value="THIOREDOXIN-LIKE PROTEIN 1"/>
    <property type="match status" value="1"/>
</dbReference>
<proteinExistence type="predicted"/>
<organism evidence="3 4">
    <name type="scientific">Coccomyxa viridis</name>
    <dbReference type="NCBI Taxonomy" id="1274662"/>
    <lineage>
        <taxon>Eukaryota</taxon>
        <taxon>Viridiplantae</taxon>
        <taxon>Chlorophyta</taxon>
        <taxon>core chlorophytes</taxon>
        <taxon>Trebouxiophyceae</taxon>
        <taxon>Trebouxiophyceae incertae sedis</taxon>
        <taxon>Coccomyxaceae</taxon>
        <taxon>Coccomyxa</taxon>
    </lineage>
</organism>
<feature type="domain" description="Thioredoxin" evidence="2">
    <location>
        <begin position="79"/>
        <end position="206"/>
    </location>
</feature>
<dbReference type="EMBL" id="CAUYUE010000017">
    <property type="protein sequence ID" value="CAK0787660.1"/>
    <property type="molecule type" value="Genomic_DNA"/>
</dbReference>
<evidence type="ECO:0000313" key="3">
    <source>
        <dbReference type="EMBL" id="CAK0787660.1"/>
    </source>
</evidence>